<evidence type="ECO:0000313" key="4">
    <source>
        <dbReference type="Proteomes" id="UP000707356"/>
    </source>
</evidence>
<evidence type="ECO:0000313" key="3">
    <source>
        <dbReference type="EMBL" id="MBW4467153.1"/>
    </source>
</evidence>
<feature type="chain" id="PRO_5037003238" evidence="2">
    <location>
        <begin position="21"/>
        <end position="326"/>
    </location>
</feature>
<protein>
    <submittedName>
        <fullName evidence="3">Uncharacterized protein</fullName>
    </submittedName>
</protein>
<organism evidence="3 4">
    <name type="scientific">Pegethrix bostrychoides GSE-TBD4-15B</name>
    <dbReference type="NCBI Taxonomy" id="2839662"/>
    <lineage>
        <taxon>Bacteria</taxon>
        <taxon>Bacillati</taxon>
        <taxon>Cyanobacteriota</taxon>
        <taxon>Cyanophyceae</taxon>
        <taxon>Oculatellales</taxon>
        <taxon>Oculatellaceae</taxon>
        <taxon>Pegethrix</taxon>
    </lineage>
</organism>
<proteinExistence type="predicted"/>
<dbReference type="EMBL" id="JAHHHV010000074">
    <property type="protein sequence ID" value="MBW4467153.1"/>
    <property type="molecule type" value="Genomic_DNA"/>
</dbReference>
<reference evidence="3" key="1">
    <citation type="submission" date="2021-05" db="EMBL/GenBank/DDBJ databases">
        <authorList>
            <person name="Pietrasiak N."/>
            <person name="Ward R."/>
            <person name="Stajich J.E."/>
            <person name="Kurbessoian T."/>
        </authorList>
    </citation>
    <scope>NUCLEOTIDE SEQUENCE</scope>
    <source>
        <strain evidence="3">GSE-TBD4-15B</strain>
    </source>
</reference>
<feature type="signal peptide" evidence="2">
    <location>
        <begin position="1"/>
        <end position="20"/>
    </location>
</feature>
<name>A0A951PD40_9CYAN</name>
<keyword evidence="2" id="KW-0732">Signal</keyword>
<feature type="compositionally biased region" description="Polar residues" evidence="1">
    <location>
        <begin position="78"/>
        <end position="95"/>
    </location>
</feature>
<dbReference type="Proteomes" id="UP000707356">
    <property type="component" value="Unassembled WGS sequence"/>
</dbReference>
<gene>
    <name evidence="3" type="ORF">KME07_17140</name>
</gene>
<evidence type="ECO:0000256" key="1">
    <source>
        <dbReference type="SAM" id="MobiDB-lite"/>
    </source>
</evidence>
<accession>A0A951PD40</accession>
<feature type="region of interest" description="Disordered" evidence="1">
    <location>
        <begin position="74"/>
        <end position="97"/>
    </location>
</feature>
<evidence type="ECO:0000256" key="2">
    <source>
        <dbReference type="SAM" id="SignalP"/>
    </source>
</evidence>
<comment type="caution">
    <text evidence="3">The sequence shown here is derived from an EMBL/GenBank/DDBJ whole genome shotgun (WGS) entry which is preliminary data.</text>
</comment>
<dbReference type="AlphaFoldDB" id="A0A951PD40"/>
<reference evidence="3" key="2">
    <citation type="journal article" date="2022" name="Microbiol. Resour. Announc.">
        <title>Metagenome Sequencing to Explore Phylogenomics of Terrestrial Cyanobacteria.</title>
        <authorList>
            <person name="Ward R.D."/>
            <person name="Stajich J.E."/>
            <person name="Johansen J.R."/>
            <person name="Huntemann M."/>
            <person name="Clum A."/>
            <person name="Foster B."/>
            <person name="Foster B."/>
            <person name="Roux S."/>
            <person name="Palaniappan K."/>
            <person name="Varghese N."/>
            <person name="Mukherjee S."/>
            <person name="Reddy T.B.K."/>
            <person name="Daum C."/>
            <person name="Copeland A."/>
            <person name="Chen I.A."/>
            <person name="Ivanova N.N."/>
            <person name="Kyrpides N.C."/>
            <person name="Shapiro N."/>
            <person name="Eloe-Fadrosh E.A."/>
            <person name="Pietrasiak N."/>
        </authorList>
    </citation>
    <scope>NUCLEOTIDE SEQUENCE</scope>
    <source>
        <strain evidence="3">GSE-TBD4-15B</strain>
    </source>
</reference>
<sequence length="326" mass="35415">MNKICIYTAGLIALTQPAVATNLPAQFSTRTTALQPIQQSSPYSAPDSISDFSNADLGVQFDLSNSAPIPTQVFIPDGSQSSLHNLPNDNSSVQPAPSPPLNLLEQATFTLRQLFSKDSDSLVAVAVGNAEGTRTPEGDHSTHFYGHTDPGNGVWNLGTFSYQHGADSVEEADAKQLARLKRQAQVMQEKASAKGLKLTLEETLNGIDLANQAPEALLDVAGYIDWLAQAQSLGMSGAEAILWARVQSFIDPKTQRWNAPGLGNTAESITRDQQRRMQAIARAIDRQNDSIAADARLNPQPIGFRLPRWNLAQRLLNQMSAWLNWA</sequence>